<keyword evidence="2" id="KW-1185">Reference proteome</keyword>
<dbReference type="AlphaFoldDB" id="A0A284RPF9"/>
<dbReference type="Proteomes" id="UP000219338">
    <property type="component" value="Unassembled WGS sequence"/>
</dbReference>
<name>A0A284RPF9_ARMOS</name>
<organism evidence="1 2">
    <name type="scientific">Armillaria ostoyae</name>
    <name type="common">Armillaria root rot fungus</name>
    <dbReference type="NCBI Taxonomy" id="47428"/>
    <lineage>
        <taxon>Eukaryota</taxon>
        <taxon>Fungi</taxon>
        <taxon>Dikarya</taxon>
        <taxon>Basidiomycota</taxon>
        <taxon>Agaricomycotina</taxon>
        <taxon>Agaricomycetes</taxon>
        <taxon>Agaricomycetidae</taxon>
        <taxon>Agaricales</taxon>
        <taxon>Marasmiineae</taxon>
        <taxon>Physalacriaceae</taxon>
        <taxon>Armillaria</taxon>
    </lineage>
</organism>
<proteinExistence type="predicted"/>
<sequence>MDKNSPYASTSSKNGDVHWVRTVVLYTTQVCLSSESSTLVPPTQLDTAGRMFKVNDVHSELAHSLTLLIRSHLKSTPRAPDGHLACQAVNSSIQ</sequence>
<evidence type="ECO:0000313" key="2">
    <source>
        <dbReference type="Proteomes" id="UP000219338"/>
    </source>
</evidence>
<accession>A0A284RPF9</accession>
<evidence type="ECO:0000313" key="1">
    <source>
        <dbReference type="EMBL" id="SJL10624.1"/>
    </source>
</evidence>
<dbReference type="EMBL" id="FUEG01000012">
    <property type="protein sequence ID" value="SJL10624.1"/>
    <property type="molecule type" value="Genomic_DNA"/>
</dbReference>
<reference evidence="2" key="1">
    <citation type="journal article" date="2017" name="Nat. Ecol. Evol.">
        <title>Genome expansion and lineage-specific genetic innovations in the forest pathogenic fungi Armillaria.</title>
        <authorList>
            <person name="Sipos G."/>
            <person name="Prasanna A.N."/>
            <person name="Walter M.C."/>
            <person name="O'Connor E."/>
            <person name="Balint B."/>
            <person name="Krizsan K."/>
            <person name="Kiss B."/>
            <person name="Hess J."/>
            <person name="Varga T."/>
            <person name="Slot J."/>
            <person name="Riley R."/>
            <person name="Boka B."/>
            <person name="Rigling D."/>
            <person name="Barry K."/>
            <person name="Lee J."/>
            <person name="Mihaltcheva S."/>
            <person name="LaButti K."/>
            <person name="Lipzen A."/>
            <person name="Waldron R."/>
            <person name="Moloney N.M."/>
            <person name="Sperisen C."/>
            <person name="Kredics L."/>
            <person name="Vagvoelgyi C."/>
            <person name="Patrignani A."/>
            <person name="Fitzpatrick D."/>
            <person name="Nagy I."/>
            <person name="Doyle S."/>
            <person name="Anderson J.B."/>
            <person name="Grigoriev I.V."/>
            <person name="Gueldener U."/>
            <person name="Muensterkoetter M."/>
            <person name="Nagy L.G."/>
        </authorList>
    </citation>
    <scope>NUCLEOTIDE SEQUENCE [LARGE SCALE GENOMIC DNA]</scope>
    <source>
        <strain evidence="2">C18/9</strain>
    </source>
</reference>
<protein>
    <submittedName>
        <fullName evidence="1">Uncharacterized protein</fullName>
    </submittedName>
</protein>
<gene>
    <name evidence="1" type="ORF">ARMOST_14014</name>
</gene>